<dbReference type="Proteomes" id="UP000003586">
    <property type="component" value="Chromosome"/>
</dbReference>
<protein>
    <submittedName>
        <fullName evidence="1">Uncharacterized protein</fullName>
    </submittedName>
</protein>
<proteinExistence type="predicted"/>
<reference evidence="1 2" key="1">
    <citation type="submission" date="2013-12" db="EMBL/GenBank/DDBJ databases">
        <authorList>
            <consortium name="DOE Joint Genome Institute"/>
            <person name="Eisen J."/>
            <person name="Huntemann M."/>
            <person name="Han J."/>
            <person name="Chen A."/>
            <person name="Kyrpides N."/>
            <person name="Mavromatis K."/>
            <person name="Markowitz V."/>
            <person name="Palaniappan K."/>
            <person name="Ivanova N."/>
            <person name="Schaumberg A."/>
            <person name="Pati A."/>
            <person name="Liolios K."/>
            <person name="Nordberg H.P."/>
            <person name="Cantor M.N."/>
            <person name="Hua S.X."/>
            <person name="Woyke T."/>
        </authorList>
    </citation>
    <scope>NUCLEOTIDE SEQUENCE [LARGE SCALE GENOMIC DNA]</scope>
    <source>
        <strain evidence="2">DSM 19437</strain>
    </source>
</reference>
<dbReference type="KEGG" id="nso:NIASO_19670"/>
<dbReference type="STRING" id="929713.NIASO_19670"/>
<organism evidence="1 2">
    <name type="scientific">Niabella soli DSM 19437</name>
    <dbReference type="NCBI Taxonomy" id="929713"/>
    <lineage>
        <taxon>Bacteria</taxon>
        <taxon>Pseudomonadati</taxon>
        <taxon>Bacteroidota</taxon>
        <taxon>Chitinophagia</taxon>
        <taxon>Chitinophagales</taxon>
        <taxon>Chitinophagaceae</taxon>
        <taxon>Niabella</taxon>
    </lineage>
</organism>
<dbReference type="RefSeq" id="WP_025299130.1">
    <property type="nucleotide sequence ID" value="NZ_CP007035.1"/>
</dbReference>
<dbReference type="AlphaFoldDB" id="W0F4X8"/>
<accession>W0F4X8</accession>
<evidence type="ECO:0000313" key="1">
    <source>
        <dbReference type="EMBL" id="AHF18062.1"/>
    </source>
</evidence>
<gene>
    <name evidence="1" type="ORF">NIASO_19670</name>
</gene>
<sequence>MIKEKKYQDWRFLQQWPESLSPGKSFYYDYCVSTGNEAAEQFTATIRLTAIVGQDGIRKGIIYERAPILGGNMNPFLELAYFSGKCFYPVQLFQKNNEWEVVNINTLNENWRQIKEQLLLEFEGAVTASVIRQTEAVLENPVLLGKIYDEDLFLKLYFFLIREQRATDTFFQFSLPLVPDADAVSFKGMPSVTSIEEDLISLSFDAECMDTRTHGALIYGKCRSASATRNELAVKGLARFRYQLDAGTLLIKKITANIELSEPSGAPKFWQIKINTYNYE</sequence>
<dbReference type="OrthoDB" id="1014182at2"/>
<name>W0F4X8_9BACT</name>
<dbReference type="HOGENOM" id="CLU_993325_0_0_10"/>
<keyword evidence="2" id="KW-1185">Reference proteome</keyword>
<dbReference type="EMBL" id="CP007035">
    <property type="protein sequence ID" value="AHF18062.1"/>
    <property type="molecule type" value="Genomic_DNA"/>
</dbReference>
<evidence type="ECO:0000313" key="2">
    <source>
        <dbReference type="Proteomes" id="UP000003586"/>
    </source>
</evidence>